<dbReference type="CDD" id="cd20433">
    <property type="entry name" value="Tudor_TDRD11"/>
    <property type="match status" value="1"/>
</dbReference>
<keyword evidence="6" id="KW-0175">Coiled coil</keyword>
<dbReference type="GO" id="GO:0031332">
    <property type="term" value="C:RNAi effector complex"/>
    <property type="evidence" value="ECO:0007669"/>
    <property type="project" value="InterPro"/>
</dbReference>
<dbReference type="Gene3D" id="2.40.50.90">
    <property type="match status" value="5"/>
</dbReference>
<dbReference type="SUPFAM" id="SSF50199">
    <property type="entry name" value="Staphylococcal nuclease"/>
    <property type="match status" value="5"/>
</dbReference>
<dbReference type="OrthoDB" id="10023235at2759"/>
<dbReference type="FunFam" id="2.40.50.90:FF:000005">
    <property type="entry name" value="Staphylococcal nuclease domain-containing protein"/>
    <property type="match status" value="1"/>
</dbReference>
<dbReference type="InterPro" id="IPR047386">
    <property type="entry name" value="Tudor_TDRD11"/>
</dbReference>
<dbReference type="PROSITE" id="PS50304">
    <property type="entry name" value="TUDOR"/>
    <property type="match status" value="1"/>
</dbReference>
<keyword evidence="3 5" id="KW-0963">Cytoplasm</keyword>
<comment type="subcellular location">
    <subcellularLocation>
        <location evidence="1 5">Cytoplasm</location>
    </subcellularLocation>
</comment>
<proteinExistence type="predicted"/>
<evidence type="ECO:0000256" key="1">
    <source>
        <dbReference type="ARBA" id="ARBA00004496"/>
    </source>
</evidence>
<evidence type="ECO:0000313" key="11">
    <source>
        <dbReference type="Proteomes" id="UP000887568"/>
    </source>
</evidence>
<feature type="domain" description="Tudor" evidence="8">
    <location>
        <begin position="725"/>
        <end position="783"/>
    </location>
</feature>
<dbReference type="InterPro" id="IPR016685">
    <property type="entry name" value="Silence_cplx_Nase-comp_TudorSN"/>
</dbReference>
<dbReference type="Pfam" id="PF00567">
    <property type="entry name" value="TUDOR"/>
    <property type="match status" value="1"/>
</dbReference>
<dbReference type="GO" id="GO:0006402">
    <property type="term" value="P:mRNA catabolic process"/>
    <property type="evidence" value="ECO:0007669"/>
    <property type="project" value="UniProtKB-UniRule"/>
</dbReference>
<sequence>MAATQPPQNLMRGIVKQVLSGDAVIIRGQPKGGPPPERQICLSNVTAPKLARKANPNIENSVETKDEPYAWEAREYLRKKLVGKEVNFTVEYTAPGSGRAYGCIYLPSGKDQVSENVTESIVAEGLVEVRRGGIKPSDDQNQLNLLEDTAKAAKKGKWAGSSSGAGVRDVKWVIENPRNFVDSLHGKEQDAVIEHVRDGCTVRAFLIPSFHHVTVMLSGVKCPMFRRDGDSEVAEPFASEAKYFTESRLLQRDVKIILEGVSNQNYLGSVIHPKGNIAEFLLAEGLARCVDWSIATVTHGAENLRAAEKKAKEKQLRIWKDYKSNAVPINAEEKTYTGKVVEVINADALLLKTTSGEYRKVTLSSIRPPRLTQQAKDSKENGKDDEPAKPERRVRPLYDVPYMFEAREFLRKKLIGKKVNVSVDYIKPANEGYPEKTCVTVTIGGINVAEALVSKGLCSVIRYRQDDDQRSAHYDALLTAETRAIKNSKGIHSKKEYPIHRIADTSGEPQKAKQFLPFLQRAGRSNAIVEFVASGSRVRLFLPKETCLITFLLAGITCPKMARTGPGGPTESEPYSEEALQYTKELVLQREVEVEVESIDKAGNFIGWLFVEGVNLSVALVEQGLSKMHFTAERSSYARAIQAAEEKAKEAKLKVWEKFEEPKTLVVVEETAERKTNYKLIVVTETGNELDFYAQLVESGKQFEKFMEQLRAEIAAAPPLPGAFTPKKGDVCVAKFVDGEWYRARVQKVYNKDKILVFFLDYGNSDVVTAANIGAMPPGYHTQQPQAHHFYLACVMLPKDEEFKQDALEAVKRNILNNTFLCNTEYRVGTTEYVTLLTPEPEDDVGKALVSEGFLLAEQRREKRLQKMVAEYAQAQQSALKAHLNLWRYGDITEDDAREFGYQA</sequence>
<feature type="domain" description="TNase-like" evidence="9">
    <location>
        <begin position="9"/>
        <end position="160"/>
    </location>
</feature>
<dbReference type="EnsemblMetazoa" id="XM_038193328.1">
    <property type="protein sequence ID" value="XP_038049256.1"/>
    <property type="gene ID" value="LOC119722920"/>
</dbReference>
<dbReference type="FunFam" id="2.40.50.90:FF:000004">
    <property type="entry name" value="Staphylococcal nuclease domain-containing protein"/>
    <property type="match status" value="1"/>
</dbReference>
<evidence type="ECO:0000313" key="10">
    <source>
        <dbReference type="EnsemblMetazoa" id="XP_038049256.1"/>
    </source>
</evidence>
<dbReference type="GO" id="GO:0003723">
    <property type="term" value="F:RNA binding"/>
    <property type="evidence" value="ECO:0007669"/>
    <property type="project" value="UniProtKB-UniRule"/>
</dbReference>
<dbReference type="PROSITE" id="PS50830">
    <property type="entry name" value="TNASE_3"/>
    <property type="match status" value="4"/>
</dbReference>
<evidence type="ECO:0000256" key="3">
    <source>
        <dbReference type="ARBA" id="ARBA00022490"/>
    </source>
</evidence>
<dbReference type="InterPro" id="IPR016071">
    <property type="entry name" value="Staphylococal_nuclease_OB-fold"/>
</dbReference>
<dbReference type="PANTHER" id="PTHR12302:SF2">
    <property type="entry name" value="STAPHYLOCOCCAL NUCLEASE DOMAIN-CONTAINING PROTEIN 1"/>
    <property type="match status" value="1"/>
</dbReference>
<dbReference type="FunFam" id="2.40.50.90:FF:000002">
    <property type="entry name" value="Staphylococcal nuclease domain-containing protein"/>
    <property type="match status" value="1"/>
</dbReference>
<evidence type="ECO:0000259" key="9">
    <source>
        <dbReference type="PROSITE" id="PS50830"/>
    </source>
</evidence>
<dbReference type="CDD" id="cd00175">
    <property type="entry name" value="SNc"/>
    <property type="match status" value="1"/>
</dbReference>
<dbReference type="SMART" id="SM00318">
    <property type="entry name" value="SNc"/>
    <property type="match status" value="4"/>
</dbReference>
<evidence type="ECO:0000256" key="7">
    <source>
        <dbReference type="SAM" id="MobiDB-lite"/>
    </source>
</evidence>
<dbReference type="SMART" id="SM00333">
    <property type="entry name" value="TUDOR"/>
    <property type="match status" value="1"/>
</dbReference>
<evidence type="ECO:0000259" key="8">
    <source>
        <dbReference type="PROSITE" id="PS50304"/>
    </source>
</evidence>
<reference evidence="10" key="1">
    <citation type="submission" date="2022-11" db="UniProtKB">
        <authorList>
            <consortium name="EnsemblMetazoa"/>
        </authorList>
    </citation>
    <scope>IDENTIFICATION</scope>
</reference>
<dbReference type="FunFam" id="2.40.50.90:FF:000003">
    <property type="entry name" value="Staphylococcal nuclease domain-containing protein"/>
    <property type="match status" value="1"/>
</dbReference>
<dbReference type="PANTHER" id="PTHR12302">
    <property type="entry name" value="EBNA2 BINDING PROTEIN P100"/>
    <property type="match status" value="1"/>
</dbReference>
<dbReference type="FunFam" id="2.30.30.140:FF:000018">
    <property type="entry name" value="Serine/threonine-protein kinase 31"/>
    <property type="match status" value="1"/>
</dbReference>
<evidence type="ECO:0000256" key="6">
    <source>
        <dbReference type="SAM" id="Coils"/>
    </source>
</evidence>
<dbReference type="GO" id="GO:0005634">
    <property type="term" value="C:nucleus"/>
    <property type="evidence" value="ECO:0007669"/>
    <property type="project" value="TreeGrafter"/>
</dbReference>
<dbReference type="InterPro" id="IPR002999">
    <property type="entry name" value="Tudor"/>
</dbReference>
<feature type="domain" description="TNase-like" evidence="9">
    <location>
        <begin position="523"/>
        <end position="658"/>
    </location>
</feature>
<dbReference type="Proteomes" id="UP000887568">
    <property type="component" value="Unplaced"/>
</dbReference>
<dbReference type="OMA" id="ARCADHH"/>
<dbReference type="SUPFAM" id="SSF63748">
    <property type="entry name" value="Tudor/PWWP/MBT"/>
    <property type="match status" value="1"/>
</dbReference>
<dbReference type="FunFam" id="2.40.50.90:FF:000001">
    <property type="entry name" value="Staphylococcal nuclease domain-containing protein"/>
    <property type="match status" value="1"/>
</dbReference>
<accession>A0A913ZDX3</accession>
<feature type="domain" description="TNase-like" evidence="9">
    <location>
        <begin position="334"/>
        <end position="494"/>
    </location>
</feature>
<dbReference type="PIRSF" id="PIRSF017179">
    <property type="entry name" value="RISC-Tudor-SN"/>
    <property type="match status" value="1"/>
</dbReference>
<name>A0A913ZDX3_PATMI</name>
<dbReference type="AlphaFoldDB" id="A0A913ZDX3"/>
<dbReference type="GO" id="GO:0031047">
    <property type="term" value="P:regulatory ncRNA-mediated gene silencing"/>
    <property type="evidence" value="ECO:0007669"/>
    <property type="project" value="UniProtKB-UniRule"/>
</dbReference>
<keyword evidence="4" id="KW-0677">Repeat</keyword>
<feature type="coiled-coil region" evidence="6">
    <location>
        <begin position="634"/>
        <end position="661"/>
    </location>
</feature>
<dbReference type="GO" id="GO:0004518">
    <property type="term" value="F:nuclease activity"/>
    <property type="evidence" value="ECO:0007669"/>
    <property type="project" value="TreeGrafter"/>
</dbReference>
<feature type="domain" description="TNase-like" evidence="9">
    <location>
        <begin position="187"/>
        <end position="321"/>
    </location>
</feature>
<feature type="compositionally biased region" description="Basic and acidic residues" evidence="7">
    <location>
        <begin position="376"/>
        <end position="392"/>
    </location>
</feature>
<dbReference type="Pfam" id="PF00565">
    <property type="entry name" value="SNase"/>
    <property type="match status" value="4"/>
</dbReference>
<dbReference type="InterPro" id="IPR035437">
    <property type="entry name" value="SNase_OB-fold_sf"/>
</dbReference>
<evidence type="ECO:0000256" key="4">
    <source>
        <dbReference type="ARBA" id="ARBA00022737"/>
    </source>
</evidence>
<organism evidence="10 11">
    <name type="scientific">Patiria miniata</name>
    <name type="common">Bat star</name>
    <name type="synonym">Asterina miniata</name>
    <dbReference type="NCBI Taxonomy" id="46514"/>
    <lineage>
        <taxon>Eukaryota</taxon>
        <taxon>Metazoa</taxon>
        <taxon>Echinodermata</taxon>
        <taxon>Eleutherozoa</taxon>
        <taxon>Asterozoa</taxon>
        <taxon>Asteroidea</taxon>
        <taxon>Valvatacea</taxon>
        <taxon>Valvatida</taxon>
        <taxon>Asterinidae</taxon>
        <taxon>Patiria</taxon>
    </lineage>
</organism>
<protein>
    <recommendedName>
        <fullName evidence="2">Staphylococcal nuclease domain-containing protein 1</fullName>
    </recommendedName>
</protein>
<dbReference type="RefSeq" id="XP_038049256.1">
    <property type="nucleotide sequence ID" value="XM_038193328.1"/>
</dbReference>
<evidence type="ECO:0000256" key="2">
    <source>
        <dbReference type="ARBA" id="ARBA00017230"/>
    </source>
</evidence>
<keyword evidence="11" id="KW-1185">Reference proteome</keyword>
<feature type="region of interest" description="Disordered" evidence="7">
    <location>
        <begin position="369"/>
        <end position="392"/>
    </location>
</feature>
<dbReference type="Gene3D" id="2.30.30.140">
    <property type="match status" value="1"/>
</dbReference>
<dbReference type="GO" id="GO:0005829">
    <property type="term" value="C:cytosol"/>
    <property type="evidence" value="ECO:0007669"/>
    <property type="project" value="UniProtKB-UniRule"/>
</dbReference>
<dbReference type="GeneID" id="119722920"/>
<evidence type="ECO:0000256" key="5">
    <source>
        <dbReference type="PIRNR" id="PIRNR017179"/>
    </source>
</evidence>